<feature type="compositionally biased region" description="Basic residues" evidence="1">
    <location>
        <begin position="16"/>
        <end position="25"/>
    </location>
</feature>
<gene>
    <name evidence="2" type="ORF">ASPFODRAFT_561722</name>
</gene>
<feature type="region of interest" description="Disordered" evidence="1">
    <location>
        <begin position="1"/>
        <end position="34"/>
    </location>
</feature>
<sequence length="112" mass="13187">MTLNSWMHSDSDNCRLRRRGKVKKRQAPENRPDRSCQHELFIQRTIFVLAVKREPRPVQRVSTHRISPPEKQIQSSARQKDSRKSNQMLAKGPTKSHGLLCLPEQMQDRRVF</sequence>
<evidence type="ECO:0000313" key="3">
    <source>
        <dbReference type="Proteomes" id="UP000184063"/>
    </source>
</evidence>
<name>A0A1M3TK03_ASPLC</name>
<feature type="region of interest" description="Disordered" evidence="1">
    <location>
        <begin position="54"/>
        <end position="112"/>
    </location>
</feature>
<dbReference type="AlphaFoldDB" id="A0A1M3TK03"/>
<protein>
    <submittedName>
        <fullName evidence="2">Uncharacterized protein</fullName>
    </submittedName>
</protein>
<evidence type="ECO:0000256" key="1">
    <source>
        <dbReference type="SAM" id="MobiDB-lite"/>
    </source>
</evidence>
<dbReference type="EMBL" id="KV878240">
    <property type="protein sequence ID" value="OJZ87140.1"/>
    <property type="molecule type" value="Genomic_DNA"/>
</dbReference>
<proteinExistence type="predicted"/>
<reference evidence="3" key="1">
    <citation type="journal article" date="2017" name="Genome Biol.">
        <title>Comparative genomics reveals high biological diversity and specific adaptations in the industrially and medically important fungal genus Aspergillus.</title>
        <authorList>
            <person name="de Vries R.P."/>
            <person name="Riley R."/>
            <person name="Wiebenga A."/>
            <person name="Aguilar-Osorio G."/>
            <person name="Amillis S."/>
            <person name="Uchima C.A."/>
            <person name="Anderluh G."/>
            <person name="Asadollahi M."/>
            <person name="Askin M."/>
            <person name="Barry K."/>
            <person name="Battaglia E."/>
            <person name="Bayram O."/>
            <person name="Benocci T."/>
            <person name="Braus-Stromeyer S.A."/>
            <person name="Caldana C."/>
            <person name="Canovas D."/>
            <person name="Cerqueira G.C."/>
            <person name="Chen F."/>
            <person name="Chen W."/>
            <person name="Choi C."/>
            <person name="Clum A."/>
            <person name="Dos Santos R.A."/>
            <person name="Damasio A.R."/>
            <person name="Diallinas G."/>
            <person name="Emri T."/>
            <person name="Fekete E."/>
            <person name="Flipphi M."/>
            <person name="Freyberg S."/>
            <person name="Gallo A."/>
            <person name="Gournas C."/>
            <person name="Habgood R."/>
            <person name="Hainaut M."/>
            <person name="Harispe M.L."/>
            <person name="Henrissat B."/>
            <person name="Hilden K.S."/>
            <person name="Hope R."/>
            <person name="Hossain A."/>
            <person name="Karabika E."/>
            <person name="Karaffa L."/>
            <person name="Karanyi Z."/>
            <person name="Krasevec N."/>
            <person name="Kuo A."/>
            <person name="Kusch H."/>
            <person name="LaButti K."/>
            <person name="Lagendijk E.L."/>
            <person name="Lapidus A."/>
            <person name="Levasseur A."/>
            <person name="Lindquist E."/>
            <person name="Lipzen A."/>
            <person name="Logrieco A.F."/>
            <person name="MacCabe A."/>
            <person name="Maekelae M.R."/>
            <person name="Malavazi I."/>
            <person name="Melin P."/>
            <person name="Meyer V."/>
            <person name="Mielnichuk N."/>
            <person name="Miskei M."/>
            <person name="Molnar A.P."/>
            <person name="Mule G."/>
            <person name="Ngan C.Y."/>
            <person name="Orejas M."/>
            <person name="Orosz E."/>
            <person name="Ouedraogo J.P."/>
            <person name="Overkamp K.M."/>
            <person name="Park H.-S."/>
            <person name="Perrone G."/>
            <person name="Piumi F."/>
            <person name="Punt P.J."/>
            <person name="Ram A.F."/>
            <person name="Ramon A."/>
            <person name="Rauscher S."/>
            <person name="Record E."/>
            <person name="Riano-Pachon D.M."/>
            <person name="Robert V."/>
            <person name="Roehrig J."/>
            <person name="Ruller R."/>
            <person name="Salamov A."/>
            <person name="Salih N.S."/>
            <person name="Samson R.A."/>
            <person name="Sandor E."/>
            <person name="Sanguinetti M."/>
            <person name="Schuetze T."/>
            <person name="Sepcic K."/>
            <person name="Shelest E."/>
            <person name="Sherlock G."/>
            <person name="Sophianopoulou V."/>
            <person name="Squina F.M."/>
            <person name="Sun H."/>
            <person name="Susca A."/>
            <person name="Todd R.B."/>
            <person name="Tsang A."/>
            <person name="Unkles S.E."/>
            <person name="van de Wiele N."/>
            <person name="van Rossen-Uffink D."/>
            <person name="Oliveira J.V."/>
            <person name="Vesth T.C."/>
            <person name="Visser J."/>
            <person name="Yu J.-H."/>
            <person name="Zhou M."/>
            <person name="Andersen M.R."/>
            <person name="Archer D.B."/>
            <person name="Baker S.E."/>
            <person name="Benoit I."/>
            <person name="Brakhage A.A."/>
            <person name="Braus G.H."/>
            <person name="Fischer R."/>
            <person name="Frisvad J.C."/>
            <person name="Goldman G.H."/>
            <person name="Houbraken J."/>
            <person name="Oakley B."/>
            <person name="Pocsi I."/>
            <person name="Scazzocchio C."/>
            <person name="Seiboth B."/>
            <person name="vanKuyk P.A."/>
            <person name="Wortman J."/>
            <person name="Dyer P.S."/>
            <person name="Grigoriev I.V."/>
        </authorList>
    </citation>
    <scope>NUCLEOTIDE SEQUENCE [LARGE SCALE GENOMIC DNA]</scope>
    <source>
        <strain evidence="3">CBS 106.47</strain>
    </source>
</reference>
<accession>A0A1M3TK03</accession>
<dbReference type="Proteomes" id="UP000184063">
    <property type="component" value="Unassembled WGS sequence"/>
</dbReference>
<evidence type="ECO:0000313" key="2">
    <source>
        <dbReference type="EMBL" id="OJZ87140.1"/>
    </source>
</evidence>
<organism evidence="2 3">
    <name type="scientific">Aspergillus luchuensis (strain CBS 106.47)</name>
    <dbReference type="NCBI Taxonomy" id="1137211"/>
    <lineage>
        <taxon>Eukaryota</taxon>
        <taxon>Fungi</taxon>
        <taxon>Dikarya</taxon>
        <taxon>Ascomycota</taxon>
        <taxon>Pezizomycotina</taxon>
        <taxon>Eurotiomycetes</taxon>
        <taxon>Eurotiomycetidae</taxon>
        <taxon>Eurotiales</taxon>
        <taxon>Aspergillaceae</taxon>
        <taxon>Aspergillus</taxon>
        <taxon>Aspergillus subgen. Circumdati</taxon>
    </lineage>
</organism>
<dbReference type="VEuPathDB" id="FungiDB:ASPFODRAFT_561722"/>